<organism evidence="2 3">
    <name type="scientific">Saccharata proteae CBS 121410</name>
    <dbReference type="NCBI Taxonomy" id="1314787"/>
    <lineage>
        <taxon>Eukaryota</taxon>
        <taxon>Fungi</taxon>
        <taxon>Dikarya</taxon>
        <taxon>Ascomycota</taxon>
        <taxon>Pezizomycotina</taxon>
        <taxon>Dothideomycetes</taxon>
        <taxon>Dothideomycetes incertae sedis</taxon>
        <taxon>Botryosphaeriales</taxon>
        <taxon>Saccharataceae</taxon>
        <taxon>Saccharata</taxon>
    </lineage>
</organism>
<dbReference type="AlphaFoldDB" id="A0A9P4LVK4"/>
<dbReference type="EMBL" id="ML978726">
    <property type="protein sequence ID" value="KAF2086042.1"/>
    <property type="molecule type" value="Genomic_DNA"/>
</dbReference>
<evidence type="ECO:0008006" key="4">
    <source>
        <dbReference type="Google" id="ProtNLM"/>
    </source>
</evidence>
<keyword evidence="3" id="KW-1185">Reference proteome</keyword>
<evidence type="ECO:0000313" key="3">
    <source>
        <dbReference type="Proteomes" id="UP000799776"/>
    </source>
</evidence>
<evidence type="ECO:0000313" key="2">
    <source>
        <dbReference type="EMBL" id="KAF2086042.1"/>
    </source>
</evidence>
<feature type="region of interest" description="Disordered" evidence="1">
    <location>
        <begin position="89"/>
        <end position="110"/>
    </location>
</feature>
<protein>
    <recommendedName>
        <fullName evidence="4">SAP domain-containing protein</fullName>
    </recommendedName>
</protein>
<sequence length="254" mass="27754">MSSTRASSMRGLKYLSAYSRQTRHLHMTGPATFPSPLLTTERPAVALPKDLNGLRYECMKRSLPVGGTKADLTARLQAADLVQSRSFTAAVDSTKRPTPPATDPKTGERHFNTSRSLKAVNDTSTIDFAYMPESLPKEAPNQILRVPLLPQVSFNVRGRDELMEELEEAPPMRPEISTVSADSTHIFAPSALTDVTDNSAIDFQGMATAVSDAAKRLRSTPAVKEVEESASVIKTVWNDLLDDLMGPKREKVVA</sequence>
<evidence type="ECO:0000256" key="1">
    <source>
        <dbReference type="SAM" id="MobiDB-lite"/>
    </source>
</evidence>
<name>A0A9P4LVK4_9PEZI</name>
<dbReference type="OrthoDB" id="3993201at2759"/>
<dbReference type="InterPro" id="IPR036361">
    <property type="entry name" value="SAP_dom_sf"/>
</dbReference>
<gene>
    <name evidence="2" type="ORF">K490DRAFT_66968</name>
</gene>
<reference evidence="2" key="1">
    <citation type="journal article" date="2020" name="Stud. Mycol.">
        <title>101 Dothideomycetes genomes: a test case for predicting lifestyles and emergence of pathogens.</title>
        <authorList>
            <person name="Haridas S."/>
            <person name="Albert R."/>
            <person name="Binder M."/>
            <person name="Bloem J."/>
            <person name="Labutti K."/>
            <person name="Salamov A."/>
            <person name="Andreopoulos B."/>
            <person name="Baker S."/>
            <person name="Barry K."/>
            <person name="Bills G."/>
            <person name="Bluhm B."/>
            <person name="Cannon C."/>
            <person name="Castanera R."/>
            <person name="Culley D."/>
            <person name="Daum C."/>
            <person name="Ezra D."/>
            <person name="Gonzalez J."/>
            <person name="Henrissat B."/>
            <person name="Kuo A."/>
            <person name="Liang C."/>
            <person name="Lipzen A."/>
            <person name="Lutzoni F."/>
            <person name="Magnuson J."/>
            <person name="Mondo S."/>
            <person name="Nolan M."/>
            <person name="Ohm R."/>
            <person name="Pangilinan J."/>
            <person name="Park H.-J."/>
            <person name="Ramirez L."/>
            <person name="Alfaro M."/>
            <person name="Sun H."/>
            <person name="Tritt A."/>
            <person name="Yoshinaga Y."/>
            <person name="Zwiers L.-H."/>
            <person name="Turgeon B."/>
            <person name="Goodwin S."/>
            <person name="Spatafora J."/>
            <person name="Crous P."/>
            <person name="Grigoriev I."/>
        </authorList>
    </citation>
    <scope>NUCLEOTIDE SEQUENCE</scope>
    <source>
        <strain evidence="2">CBS 121410</strain>
    </source>
</reference>
<proteinExistence type="predicted"/>
<dbReference type="Gene3D" id="1.10.720.30">
    <property type="entry name" value="SAP domain"/>
    <property type="match status" value="1"/>
</dbReference>
<dbReference type="Proteomes" id="UP000799776">
    <property type="component" value="Unassembled WGS sequence"/>
</dbReference>
<accession>A0A9P4LVK4</accession>
<comment type="caution">
    <text evidence="2">The sequence shown here is derived from an EMBL/GenBank/DDBJ whole genome shotgun (WGS) entry which is preliminary data.</text>
</comment>